<evidence type="ECO:0000256" key="8">
    <source>
        <dbReference type="ARBA" id="ARBA00047754"/>
    </source>
</evidence>
<feature type="domain" description="ATP-cone" evidence="12">
    <location>
        <begin position="5"/>
        <end position="95"/>
    </location>
</feature>
<dbReference type="NCBIfam" id="TIGR02506">
    <property type="entry name" value="NrdE_NrdA"/>
    <property type="match status" value="1"/>
</dbReference>
<dbReference type="NCBIfam" id="NF006578">
    <property type="entry name" value="PRK09103.1"/>
    <property type="match status" value="1"/>
</dbReference>
<dbReference type="Pfam" id="PF03477">
    <property type="entry name" value="ATP-cone"/>
    <property type="match status" value="1"/>
</dbReference>
<comment type="function">
    <text evidence="10">Provides the precursors necessary for DNA synthesis. Catalyzes the biosynthesis of deoxyribonucleotides from the corresponding ribonucleotides.</text>
</comment>
<dbReference type="PROSITE" id="PS00089">
    <property type="entry name" value="RIBORED_LARGE"/>
    <property type="match status" value="1"/>
</dbReference>
<dbReference type="Gene3D" id="3.20.70.20">
    <property type="match status" value="1"/>
</dbReference>
<dbReference type="InterPro" id="IPR008926">
    <property type="entry name" value="RNR_R1-su_N"/>
</dbReference>
<reference evidence="14" key="1">
    <citation type="journal article" date="2019" name="Int. J. Syst. Evol. Microbiol.">
        <title>The Global Catalogue of Microorganisms (GCM) 10K type strain sequencing project: providing services to taxonomists for standard genome sequencing and annotation.</title>
        <authorList>
            <consortium name="The Broad Institute Genomics Platform"/>
            <consortium name="The Broad Institute Genome Sequencing Center for Infectious Disease"/>
            <person name="Wu L."/>
            <person name="Ma J."/>
        </authorList>
    </citation>
    <scope>NUCLEOTIDE SEQUENCE [LARGE SCALE GENOMIC DNA]</scope>
    <source>
        <strain evidence="14">KCTC 52438</strain>
    </source>
</reference>
<dbReference type="RefSeq" id="WP_386718664.1">
    <property type="nucleotide sequence ID" value="NZ_JBHRSZ010000004.1"/>
</dbReference>
<comment type="catalytic activity">
    <reaction evidence="8 10">
        <text>a 2'-deoxyribonucleoside 5'-diphosphate + [thioredoxin]-disulfide + H2O = a ribonucleoside 5'-diphosphate + [thioredoxin]-dithiol</text>
        <dbReference type="Rhea" id="RHEA:23252"/>
        <dbReference type="Rhea" id="RHEA-COMP:10698"/>
        <dbReference type="Rhea" id="RHEA-COMP:10700"/>
        <dbReference type="ChEBI" id="CHEBI:15377"/>
        <dbReference type="ChEBI" id="CHEBI:29950"/>
        <dbReference type="ChEBI" id="CHEBI:50058"/>
        <dbReference type="ChEBI" id="CHEBI:57930"/>
        <dbReference type="ChEBI" id="CHEBI:73316"/>
        <dbReference type="EC" id="1.17.4.1"/>
    </reaction>
</comment>
<proteinExistence type="inferred from homology"/>
<dbReference type="SUPFAM" id="SSF51998">
    <property type="entry name" value="PFL-like glycyl radical enzymes"/>
    <property type="match status" value="1"/>
</dbReference>
<feature type="region of interest" description="Disordered" evidence="11">
    <location>
        <begin position="735"/>
        <end position="754"/>
    </location>
</feature>
<dbReference type="PANTHER" id="PTHR11573:SF6">
    <property type="entry name" value="RIBONUCLEOSIDE-DIPHOSPHATE REDUCTASE LARGE SUBUNIT"/>
    <property type="match status" value="1"/>
</dbReference>
<dbReference type="EMBL" id="JBHRSZ010000004">
    <property type="protein sequence ID" value="MFC3150898.1"/>
    <property type="molecule type" value="Genomic_DNA"/>
</dbReference>
<evidence type="ECO:0000256" key="5">
    <source>
        <dbReference type="ARBA" id="ARBA00022840"/>
    </source>
</evidence>
<evidence type="ECO:0000256" key="6">
    <source>
        <dbReference type="ARBA" id="ARBA00023002"/>
    </source>
</evidence>
<dbReference type="InterPro" id="IPR039718">
    <property type="entry name" value="Rrm1"/>
</dbReference>
<evidence type="ECO:0000313" key="13">
    <source>
        <dbReference type="EMBL" id="MFC3150898.1"/>
    </source>
</evidence>
<comment type="similarity">
    <text evidence="1 10">Belongs to the ribonucleoside diphosphate reductase large chain family.</text>
</comment>
<dbReference type="SUPFAM" id="SSF48168">
    <property type="entry name" value="R1 subunit of ribonucleotide reductase, N-terminal domain"/>
    <property type="match status" value="1"/>
</dbReference>
<dbReference type="Proteomes" id="UP001595476">
    <property type="component" value="Unassembled WGS sequence"/>
</dbReference>
<name>A0ABV7HE07_9GAMM</name>
<evidence type="ECO:0000313" key="14">
    <source>
        <dbReference type="Proteomes" id="UP001595476"/>
    </source>
</evidence>
<evidence type="ECO:0000256" key="1">
    <source>
        <dbReference type="ARBA" id="ARBA00010406"/>
    </source>
</evidence>
<organism evidence="13 14">
    <name type="scientific">Litoribrevibacter euphylliae</name>
    <dbReference type="NCBI Taxonomy" id="1834034"/>
    <lineage>
        <taxon>Bacteria</taxon>
        <taxon>Pseudomonadati</taxon>
        <taxon>Pseudomonadota</taxon>
        <taxon>Gammaproteobacteria</taxon>
        <taxon>Oceanospirillales</taxon>
        <taxon>Oceanospirillaceae</taxon>
        <taxon>Litoribrevibacter</taxon>
    </lineage>
</organism>
<comment type="caution">
    <text evidence="13">The sequence shown here is derived from an EMBL/GenBank/DDBJ whole genome shotgun (WGS) entry which is preliminary data.</text>
</comment>
<evidence type="ECO:0000256" key="9">
    <source>
        <dbReference type="PROSITE-ProRule" id="PRU00492"/>
    </source>
</evidence>
<keyword evidence="14" id="KW-1185">Reference proteome</keyword>
<protein>
    <recommendedName>
        <fullName evidence="2 10">Ribonucleoside-diphosphate reductase</fullName>
        <ecNumber evidence="2 10">1.17.4.1</ecNumber>
    </recommendedName>
</protein>
<keyword evidence="5 9" id="KW-0067">ATP-binding</keyword>
<dbReference type="Pfam" id="PF00317">
    <property type="entry name" value="Ribonuc_red_lgN"/>
    <property type="match status" value="1"/>
</dbReference>
<keyword evidence="7 10" id="KW-0215">Deoxyribonucleotide synthesis</keyword>
<dbReference type="PANTHER" id="PTHR11573">
    <property type="entry name" value="RIBONUCLEOSIDE-DIPHOSPHATE REDUCTASE LARGE CHAIN"/>
    <property type="match status" value="1"/>
</dbReference>
<keyword evidence="4 9" id="KW-0547">Nucleotide-binding</keyword>
<gene>
    <name evidence="13" type="primary">nrdA</name>
    <name evidence="13" type="ORF">ACFOEK_07655</name>
</gene>
<evidence type="ECO:0000259" key="12">
    <source>
        <dbReference type="PROSITE" id="PS51161"/>
    </source>
</evidence>
<dbReference type="InterPro" id="IPR013346">
    <property type="entry name" value="NrdE_NrdA_C"/>
</dbReference>
<evidence type="ECO:0000256" key="4">
    <source>
        <dbReference type="ARBA" id="ARBA00022741"/>
    </source>
</evidence>
<keyword evidence="3" id="KW-0021">Allosteric enzyme</keyword>
<dbReference type="InterPro" id="IPR000788">
    <property type="entry name" value="RNR_lg_C"/>
</dbReference>
<evidence type="ECO:0000256" key="11">
    <source>
        <dbReference type="SAM" id="MobiDB-lite"/>
    </source>
</evidence>
<dbReference type="Gene3D" id="1.10.1650.20">
    <property type="match status" value="1"/>
</dbReference>
<evidence type="ECO:0000256" key="7">
    <source>
        <dbReference type="ARBA" id="ARBA00023116"/>
    </source>
</evidence>
<dbReference type="InterPro" id="IPR005144">
    <property type="entry name" value="ATP-cone_dom"/>
</dbReference>
<evidence type="ECO:0000256" key="2">
    <source>
        <dbReference type="ARBA" id="ARBA00012274"/>
    </source>
</evidence>
<evidence type="ECO:0000256" key="3">
    <source>
        <dbReference type="ARBA" id="ARBA00022533"/>
    </source>
</evidence>
<sequence length="754" mass="84974">MNKNFSVTKRDGRTESIDLDKIHKVVEWAAKGLNNVSVSEVELKSHIQFFEGIKTEDIHETLIKSAADLISQDTPDYQYLAARLNIFHLRKKAFGKFEPPRLFSHVVEMVEAGRYDKHLLEDYSEEEFDQMNDFLVHDRDMNFSYAAVKQLEGKYLVQNRVTGEIFESPQILYILIGACLFASYDKERRLDFIKRFYDAVSQFKLSLPTPIMAGVRTPTRQFSSCVLIETGDSLDSINATASSIVKYVSQRAGIGINAGRIRALGSPIRGGEAFHTGCIPFYKHFQTAVKSCSQGGVRGGAATLFYPIWHLEVESLLVLKNNRGVEENRVRHMDYGVQFNRMMYQRLIKGGNITLFSPSDVPGLYDAFFENQEKFEELYVKYEADESIRKKTVPAIELFSLFAQERASTGRIYLQNVDHCNTHSPFNPEYAPIRQSNLCLEIALPTKPLNSVDDENGEIALCTLAAFNLGTLENLDELEELSDLIVRALDSLLSYQDYPIKAAEIASLSRRTLGVGVINYAYYLAKNYKRYSDGSANRLTHKTFEAIQYYLLKASNNLAKEQGACEKFNETTYSQGILPIDTYRKELDDICDEPLHLDWETLRTDITTHGLRNSTLTALMPSETSSQISNATNGIEPPRGLISIKASKDGILKQVVPDIDNHRHEYELLWDIPSNDGYLQAVGLMQKFVDQAISANTNYDPSKFPDGKVPVKTILKDILAAYKLGVKTLYYHNTRDGASDNSGDDGCEGGACKI</sequence>
<dbReference type="PROSITE" id="PS51161">
    <property type="entry name" value="ATP_CONE"/>
    <property type="match status" value="1"/>
</dbReference>
<dbReference type="InterPro" id="IPR013509">
    <property type="entry name" value="RNR_lsu_N"/>
</dbReference>
<dbReference type="Pfam" id="PF02867">
    <property type="entry name" value="Ribonuc_red_lgC"/>
    <property type="match status" value="1"/>
</dbReference>
<keyword evidence="6 10" id="KW-0560">Oxidoreductase</keyword>
<dbReference type="PRINTS" id="PR01183">
    <property type="entry name" value="RIBORDTASEM1"/>
</dbReference>
<evidence type="ECO:0000256" key="10">
    <source>
        <dbReference type="RuleBase" id="RU003410"/>
    </source>
</evidence>
<dbReference type="EC" id="1.17.4.1" evidence="2 10"/>
<accession>A0ABV7HE07</accession>